<sequence length="387" mass="42487">MLTAILVGLSIGCASNPKSPAAIAELGVSLQEAPAESKRVLVVINKKSDESRLIGEYYIYRRKIPQSNVLLLDLPVTDNIEWNPYLDLLESRVKKKIEGLSHRIDFIVLCKGVPIRLRSDGGYSVDGHLAAMNLAFEPIAKPEPEQIKRCLNPYFNKAEPFSSAKYGFYLVTRLDGYTVDHVKRLIDQSVNGRPNQGPFLLDQDPTKTEGGYKMMHDSLVRAAKVLQQKGFEVNSDETPVFVGSSWPVAGYASWGSNDKKFNADVYRGLRFLPGAIAETFVSTSARTFQVVSSGQSVISDLVAGGVTGVKGYVSEPYTFALAYPDVLFDRYTGGFNLAESFYMASMVLKWKDIVVGDPLCSPYSKKSSGASSLGEGEPKEREPLGAR</sequence>
<accession>A0A809R7K1</accession>
<evidence type="ECO:0000313" key="2">
    <source>
        <dbReference type="EMBL" id="BBO23563.1"/>
    </source>
</evidence>
<dbReference type="AlphaFoldDB" id="A0A809R7K1"/>
<reference evidence="2" key="1">
    <citation type="journal article" name="DNA Res.">
        <title>The physiological potential of anammox bacteria as revealed by their core genome structure.</title>
        <authorList>
            <person name="Okubo T."/>
            <person name="Toyoda A."/>
            <person name="Fukuhara K."/>
            <person name="Uchiyama I."/>
            <person name="Harigaya Y."/>
            <person name="Kuroiwa M."/>
            <person name="Suzuki T."/>
            <person name="Murakami Y."/>
            <person name="Suwa Y."/>
            <person name="Takami H."/>
        </authorList>
    </citation>
    <scope>NUCLEOTIDE SEQUENCE</scope>
    <source>
        <strain evidence="2">317325-2</strain>
    </source>
</reference>
<keyword evidence="2" id="KW-0808">Transferase</keyword>
<protein>
    <submittedName>
        <fullName evidence="2">Glycosyltransferase</fullName>
    </submittedName>
</protein>
<proteinExistence type="predicted"/>
<dbReference type="InterPro" id="IPR022265">
    <property type="entry name" value="CHP03790"/>
</dbReference>
<dbReference type="EMBL" id="AP021858">
    <property type="protein sequence ID" value="BBO23563.1"/>
    <property type="molecule type" value="Genomic_DNA"/>
</dbReference>
<feature type="region of interest" description="Disordered" evidence="1">
    <location>
        <begin position="363"/>
        <end position="387"/>
    </location>
</feature>
<evidence type="ECO:0000256" key="1">
    <source>
        <dbReference type="SAM" id="MobiDB-lite"/>
    </source>
</evidence>
<dbReference type="GO" id="GO:0016740">
    <property type="term" value="F:transferase activity"/>
    <property type="evidence" value="ECO:0007669"/>
    <property type="project" value="UniProtKB-KW"/>
</dbReference>
<dbReference type="Proteomes" id="UP000662873">
    <property type="component" value="Chromosome"/>
</dbReference>
<feature type="compositionally biased region" description="Basic and acidic residues" evidence="1">
    <location>
        <begin position="376"/>
        <end position="387"/>
    </location>
</feature>
<gene>
    <name evidence="2" type="ORF">NPRO_11580</name>
</gene>
<dbReference type="KEGG" id="npy:NPRO_11580"/>
<name>A0A809R7K1_9BACT</name>
<evidence type="ECO:0000313" key="3">
    <source>
        <dbReference type="Proteomes" id="UP000662873"/>
    </source>
</evidence>
<dbReference type="NCBIfam" id="TIGR03790">
    <property type="entry name" value="TIGR03790 family protein"/>
    <property type="match status" value="1"/>
</dbReference>
<feature type="compositionally biased region" description="Low complexity" evidence="1">
    <location>
        <begin position="363"/>
        <end position="372"/>
    </location>
</feature>
<organism evidence="2 3">
    <name type="scientific">Candidatus Nitrosymbiomonas proteolyticus</name>
    <dbReference type="NCBI Taxonomy" id="2608984"/>
    <lineage>
        <taxon>Bacteria</taxon>
        <taxon>Bacillati</taxon>
        <taxon>Armatimonadota</taxon>
        <taxon>Armatimonadota incertae sedis</taxon>
        <taxon>Candidatus Nitrosymbiomonas</taxon>
    </lineage>
</organism>